<keyword evidence="20" id="KW-1185">Reference proteome</keyword>
<reference evidence="19" key="1">
    <citation type="journal article" date="2010" name="Science">
        <title>The genome of the Western clawed frog Xenopus tropicalis.</title>
        <authorList>
            <person name="Hellsten U."/>
            <person name="Harland R.M."/>
            <person name="Gilchrist M.J."/>
            <person name="Hendrix D."/>
            <person name="Jurka J."/>
            <person name="Kapitonov V."/>
            <person name="Ovcharenko I."/>
            <person name="Putnam N.H."/>
            <person name="Shu S."/>
            <person name="Taher L."/>
            <person name="Blitz I.L."/>
            <person name="Blumberg B."/>
            <person name="Dichmann D.S."/>
            <person name="Dubchak I."/>
            <person name="Amaya E."/>
            <person name="Detter J.C."/>
            <person name="Fletcher R."/>
            <person name="Gerhard D.S."/>
            <person name="Goodstein D."/>
            <person name="Graves T."/>
            <person name="Grigoriev I.V."/>
            <person name="Grimwood J."/>
            <person name="Kawashima T."/>
            <person name="Lindquist E."/>
            <person name="Lucas S.M."/>
            <person name="Mead P.E."/>
            <person name="Mitros T."/>
            <person name="Ogino H."/>
            <person name="Ohta Y."/>
            <person name="Poliakov A.V."/>
            <person name="Pollet N."/>
            <person name="Robert J."/>
            <person name="Salamov A."/>
            <person name="Sater A.K."/>
            <person name="Schmutz J."/>
            <person name="Terry A."/>
            <person name="Vize P.D."/>
            <person name="Warren W.C."/>
            <person name="Wells D."/>
            <person name="Wills A."/>
            <person name="Wilson R.K."/>
            <person name="Zimmerman L.B."/>
            <person name="Zorn A.M."/>
            <person name="Grainger R."/>
            <person name="Grammer T."/>
            <person name="Khokha M.K."/>
            <person name="Richardson P.M."/>
            <person name="Rokhsar D.S."/>
        </authorList>
    </citation>
    <scope>NUCLEOTIDE SEQUENCE [LARGE SCALE GENOMIC DNA]</scope>
    <source>
        <strain evidence="19">Nigerian</strain>
    </source>
</reference>
<dbReference type="GO" id="GO:0007339">
    <property type="term" value="P:binding of sperm to zona pellucida"/>
    <property type="evidence" value="ECO:0000318"/>
    <property type="project" value="GO_Central"/>
</dbReference>
<keyword evidence="7 16" id="KW-0732">Signal</keyword>
<accession>F7ADE4</accession>
<feature type="chain" id="PRO_5044731393" evidence="16">
    <location>
        <begin position="26"/>
        <end position="545"/>
    </location>
</feature>
<evidence type="ECO:0000256" key="8">
    <source>
        <dbReference type="ARBA" id="ARBA00022989"/>
    </source>
</evidence>
<feature type="disulfide bond" evidence="14">
    <location>
        <begin position="161"/>
        <end position="176"/>
    </location>
</feature>
<evidence type="ECO:0000313" key="21">
    <source>
        <dbReference type="RefSeq" id="XP_002939919.1"/>
    </source>
</evidence>
<keyword evidence="9 15" id="KW-0472">Membrane</keyword>
<keyword evidence="4" id="KW-0272">Extracellular matrix</keyword>
<keyword evidence="12" id="KW-0278">Fertilization</keyword>
<feature type="domain" description="ZP" evidence="17">
    <location>
        <begin position="196"/>
        <end position="470"/>
    </location>
</feature>
<reference evidence="21" key="3">
    <citation type="submission" date="2025-04" db="UniProtKB">
        <authorList>
            <consortium name="RefSeq"/>
        </authorList>
    </citation>
    <scope>IDENTIFICATION</scope>
    <source>
        <strain evidence="21">Nigerian</strain>
        <tissue evidence="21">Liver and blood</tissue>
    </source>
</reference>
<evidence type="ECO:0000259" key="17">
    <source>
        <dbReference type="PROSITE" id="PS51034"/>
    </source>
</evidence>
<dbReference type="InterPro" id="IPR042235">
    <property type="entry name" value="ZP-C_dom"/>
</dbReference>
<evidence type="ECO:0000256" key="13">
    <source>
        <dbReference type="ARBA" id="ARBA00024183"/>
    </source>
</evidence>
<evidence type="ECO:0000256" key="15">
    <source>
        <dbReference type="SAM" id="Phobius"/>
    </source>
</evidence>
<keyword evidence="10 14" id="KW-1015">Disulfide bond</keyword>
<dbReference type="InterPro" id="IPR055356">
    <property type="entry name" value="ZP-N"/>
</dbReference>
<dbReference type="PROSITE" id="PS51448">
    <property type="entry name" value="P_TREFOIL_2"/>
    <property type="match status" value="1"/>
</dbReference>
<dbReference type="GeneID" id="100494768"/>
<dbReference type="OrthoDB" id="8919081at2759"/>
<keyword evidence="11" id="KW-0325">Glycoprotein</keyword>
<dbReference type="Xenbase" id="XB-GENE-1219044">
    <property type="gene designation" value="zp4.2"/>
</dbReference>
<keyword evidence="8 15" id="KW-1133">Transmembrane helix</keyword>
<comment type="caution">
    <text evidence="14">Lacks conserved residue(s) required for the propagation of feature annotation.</text>
</comment>
<feature type="signal peptide" evidence="16">
    <location>
        <begin position="1"/>
        <end position="25"/>
    </location>
</feature>
<dbReference type="Ensembl" id="ENSXETT00000025910">
    <property type="protein sequence ID" value="ENSXETP00000025910"/>
    <property type="gene ID" value="ENSXETG00000011855"/>
</dbReference>
<dbReference type="Xenbase" id="XB-GENE-29082359">
    <property type="gene designation" value="LOC100494768"/>
</dbReference>
<reference evidence="19" key="2">
    <citation type="submission" date="2011-06" db="UniProtKB">
        <authorList>
            <consortium name="Ensembl"/>
        </authorList>
    </citation>
    <scope>IDENTIFICATION</scope>
</reference>
<dbReference type="InterPro" id="IPR054554">
    <property type="entry name" value="ZP1/4_Ig-like"/>
</dbReference>
<comment type="subcellular location">
    <subcellularLocation>
        <location evidence="1">Cell membrane</location>
        <topology evidence="1">Single-pass type I membrane protein</topology>
    </subcellularLocation>
    <subcellularLocation>
        <location evidence="13">Zona pellucida</location>
    </subcellularLocation>
</comment>
<dbReference type="Proteomes" id="UP000008143">
    <property type="component" value="Chromosome 2"/>
</dbReference>
<dbReference type="PANTHER" id="PTHR23343">
    <property type="entry name" value="ZONA PELLUCIDA SPERM-BINDING PROTEIN"/>
    <property type="match status" value="1"/>
</dbReference>
<evidence type="ECO:0000256" key="3">
    <source>
        <dbReference type="ARBA" id="ARBA00022525"/>
    </source>
</evidence>
<keyword evidence="3" id="KW-0964">Secreted</keyword>
<dbReference type="PRINTS" id="PR00023">
    <property type="entry name" value="ZPELLUCIDA"/>
</dbReference>
<dbReference type="InterPro" id="IPR044913">
    <property type="entry name" value="P_trefoil_dom_sf"/>
</dbReference>
<dbReference type="GO" id="GO:0035805">
    <property type="term" value="C:egg coat"/>
    <property type="evidence" value="ECO:0000318"/>
    <property type="project" value="GO_Central"/>
</dbReference>
<evidence type="ECO:0000313" key="22">
    <source>
        <dbReference type="Xenbase" id="XB-GENE-29082359"/>
    </source>
</evidence>
<protein>
    <submittedName>
        <fullName evidence="19">Zona pellucida glycoprotein 4, gene 2</fullName>
    </submittedName>
    <submittedName>
        <fullName evidence="21">Zona pellucida sperm-binding protein 4 isoform X1</fullName>
    </submittedName>
</protein>
<dbReference type="Pfam" id="PF00088">
    <property type="entry name" value="Trefoil"/>
    <property type="match status" value="1"/>
</dbReference>
<dbReference type="Bgee" id="ENSXETG00000011855">
    <property type="expression patterns" value="Expressed in ovary and 6 other cell types or tissues"/>
</dbReference>
<dbReference type="InterPro" id="IPR048290">
    <property type="entry name" value="ZP_chr"/>
</dbReference>
<dbReference type="PANTHER" id="PTHR23343:SF119">
    <property type="entry name" value="ZONA PELLUCIDA GLYCOPROTEIN 4, GENE 2"/>
    <property type="match status" value="1"/>
</dbReference>
<dbReference type="SMART" id="SM00241">
    <property type="entry name" value="ZP"/>
    <property type="match status" value="1"/>
</dbReference>
<dbReference type="CDD" id="cd00111">
    <property type="entry name" value="Trefoil"/>
    <property type="match status" value="1"/>
</dbReference>
<dbReference type="Pfam" id="PF00100">
    <property type="entry name" value="Zona_pellucida"/>
    <property type="match status" value="1"/>
</dbReference>
<dbReference type="Gene3D" id="4.10.110.10">
    <property type="entry name" value="Spasmolytic Protein, domain 1"/>
    <property type="match status" value="1"/>
</dbReference>
<dbReference type="Pfam" id="PF22821">
    <property type="entry name" value="ZP1_ZP4_Ig-like"/>
    <property type="match status" value="1"/>
</dbReference>
<evidence type="ECO:0000256" key="16">
    <source>
        <dbReference type="SAM" id="SignalP"/>
    </source>
</evidence>
<evidence type="ECO:0000256" key="14">
    <source>
        <dbReference type="PROSITE-ProRule" id="PRU00779"/>
    </source>
</evidence>
<dbReference type="HOGENOM" id="CLU_034433_0_0_1"/>
<dbReference type="AlphaFoldDB" id="F7ADE4"/>
<dbReference type="GO" id="GO:0005886">
    <property type="term" value="C:plasma membrane"/>
    <property type="evidence" value="ECO:0007669"/>
    <property type="project" value="UniProtKB-SubCell"/>
</dbReference>
<evidence type="ECO:0000256" key="2">
    <source>
        <dbReference type="ARBA" id="ARBA00022475"/>
    </source>
</evidence>
<keyword evidence="5" id="KW-0165">Cleavage on pair of basic residues</keyword>
<organism evidence="19">
    <name type="scientific">Xenopus tropicalis</name>
    <name type="common">Western clawed frog</name>
    <name type="synonym">Silurana tropicalis</name>
    <dbReference type="NCBI Taxonomy" id="8364"/>
    <lineage>
        <taxon>Eukaryota</taxon>
        <taxon>Metazoa</taxon>
        <taxon>Chordata</taxon>
        <taxon>Craniata</taxon>
        <taxon>Vertebrata</taxon>
        <taxon>Euteleostomi</taxon>
        <taxon>Amphibia</taxon>
        <taxon>Batrachia</taxon>
        <taxon>Anura</taxon>
        <taxon>Pipoidea</taxon>
        <taxon>Pipidae</taxon>
        <taxon>Xenopodinae</taxon>
        <taxon>Xenopus</taxon>
        <taxon>Silurana</taxon>
    </lineage>
</organism>
<dbReference type="GO" id="GO:0060468">
    <property type="term" value="P:prevention of polyspermy"/>
    <property type="evidence" value="ECO:0000318"/>
    <property type="project" value="GO_Central"/>
</dbReference>
<evidence type="ECO:0000256" key="1">
    <source>
        <dbReference type="ARBA" id="ARBA00004251"/>
    </source>
</evidence>
<dbReference type="KEGG" id="xtr:100494768"/>
<evidence type="ECO:0000256" key="5">
    <source>
        <dbReference type="ARBA" id="ARBA00022685"/>
    </source>
</evidence>
<feature type="transmembrane region" description="Helical" evidence="15">
    <location>
        <begin position="511"/>
        <end position="532"/>
    </location>
</feature>
<dbReference type="AGR" id="Xenbase:XB-GENE-29082359"/>
<dbReference type="PROSITE" id="PS51034">
    <property type="entry name" value="ZP_2"/>
    <property type="match status" value="1"/>
</dbReference>
<dbReference type="Gene3D" id="2.60.40.3210">
    <property type="entry name" value="Zona pellucida, ZP-N domain"/>
    <property type="match status" value="1"/>
</dbReference>
<dbReference type="Gene3D" id="2.60.40.4100">
    <property type="entry name" value="Zona pellucida, ZP-C domain"/>
    <property type="match status" value="1"/>
</dbReference>
<dbReference type="InterPro" id="IPR001507">
    <property type="entry name" value="ZP_dom"/>
</dbReference>
<dbReference type="Pfam" id="PF23344">
    <property type="entry name" value="ZP-N"/>
    <property type="match status" value="1"/>
</dbReference>
<evidence type="ECO:0000256" key="6">
    <source>
        <dbReference type="ARBA" id="ARBA00022692"/>
    </source>
</evidence>
<evidence type="ECO:0000259" key="18">
    <source>
        <dbReference type="PROSITE" id="PS51448"/>
    </source>
</evidence>
<dbReference type="RefSeq" id="XP_002939919.1">
    <property type="nucleotide sequence ID" value="XM_002939873.5"/>
</dbReference>
<dbReference type="GeneTree" id="ENSGT00940000161324"/>
<sequence length="545" mass="61043">MAVMRNAGYCWSAILLGVLGVVSLAQDLPTIDDSFYDDPDLICGDEGMEYSASPMLNGSASLRILVQEHDEKLKILANDSSCGIWVTSNSNGSLLINVHYDGCYITKKGNYYAMTLFIEHNTTGEWEVYQKEDLRCPFSQAMDAPALNKCSDVQKSDRFPCAIPTSSSDLCHQRGCCYDQNDSRTPCYYDNKVTAQCTQDGQFSLAISKYLTQPPLILSSVRFPRGTSAACSPVAQNNAYLLFQFPLTACGTTHYEDGPTIIYENNLVAEKYVITWNGVSISRESTFRLTIQCRLCAASLVTVNAIIYTPPPPLPASSSGLLTLEMRIAKDQQYVEYYTISDYPVRKVLMDPIFVEVRLLDRNDPALTLILEHCWANPSENPTQQPQWPILTDRCPSSGDNYKTELLPISLGEDFPLYYKRFIVKTFTFITPLTQEALNGFVYLHCSASICTPSSLDSCMDTCTTSRTKRTVDNLGELLTISAQGPVEFQRYENKSKEMYNPSYDTRTEHALAAVGLLFGSITGFIILVWTLRRKIHFRTQALRV</sequence>
<keyword evidence="2" id="KW-1003">Cell membrane</keyword>
<evidence type="ECO:0000256" key="4">
    <source>
        <dbReference type="ARBA" id="ARBA00022530"/>
    </source>
</evidence>
<dbReference type="InterPro" id="IPR051148">
    <property type="entry name" value="Zona_Pellucida_Domain_gp"/>
</dbReference>
<dbReference type="OMA" id="PSEMESC"/>
<evidence type="ECO:0000256" key="11">
    <source>
        <dbReference type="ARBA" id="ARBA00023180"/>
    </source>
</evidence>
<evidence type="ECO:0000313" key="20">
    <source>
        <dbReference type="Proteomes" id="UP000008143"/>
    </source>
</evidence>
<evidence type="ECO:0000256" key="7">
    <source>
        <dbReference type="ARBA" id="ARBA00022729"/>
    </source>
</evidence>
<dbReference type="SMART" id="SM00018">
    <property type="entry name" value="PD"/>
    <property type="match status" value="1"/>
</dbReference>
<dbReference type="InterPro" id="IPR055355">
    <property type="entry name" value="ZP-C"/>
</dbReference>
<dbReference type="eggNOG" id="ENOG502QU54">
    <property type="taxonomic scope" value="Eukaryota"/>
</dbReference>
<dbReference type="Reactome" id="R-XTR-2534343">
    <property type="pathway name" value="Interaction With Cumulus Cells And The Zona Pellucida"/>
</dbReference>
<keyword evidence="6 15" id="KW-0812">Transmembrane</keyword>
<feature type="domain" description="P-type" evidence="18">
    <location>
        <begin position="148"/>
        <end position="191"/>
    </location>
</feature>
<evidence type="ECO:0000256" key="9">
    <source>
        <dbReference type="ARBA" id="ARBA00023136"/>
    </source>
</evidence>
<evidence type="ECO:0000256" key="12">
    <source>
        <dbReference type="ARBA" id="ARBA00023279"/>
    </source>
</evidence>
<proteinExistence type="predicted"/>
<gene>
    <name evidence="21 22" type="primary">LOC100494768</name>
    <name evidence="19" type="synonym">zp4.2</name>
</gene>
<evidence type="ECO:0000313" key="19">
    <source>
        <dbReference type="Ensembl" id="ENSXETP00000025910"/>
    </source>
</evidence>
<dbReference type="SUPFAM" id="SSF57492">
    <property type="entry name" value="Trefoil"/>
    <property type="match status" value="1"/>
</dbReference>
<evidence type="ECO:0000256" key="10">
    <source>
        <dbReference type="ARBA" id="ARBA00023157"/>
    </source>
</evidence>
<dbReference type="GO" id="GO:0032190">
    <property type="term" value="F:acrosin binding"/>
    <property type="evidence" value="ECO:0000318"/>
    <property type="project" value="GO_Central"/>
</dbReference>
<dbReference type="InterPro" id="IPR000519">
    <property type="entry name" value="P_trefoil_dom"/>
</dbReference>
<dbReference type="GO" id="GO:0035804">
    <property type="term" value="F:structural constituent of egg coat"/>
    <property type="evidence" value="ECO:0000318"/>
    <property type="project" value="GO_Central"/>
</dbReference>
<name>F7ADE4_XENTR</name>